<feature type="non-terminal residue" evidence="1">
    <location>
        <position position="168"/>
    </location>
</feature>
<feature type="non-terminal residue" evidence="1">
    <location>
        <position position="1"/>
    </location>
</feature>
<dbReference type="Gene3D" id="2.60.40.10">
    <property type="entry name" value="Immunoglobulins"/>
    <property type="match status" value="2"/>
</dbReference>
<dbReference type="Proteomes" id="UP000824782">
    <property type="component" value="Unassembled WGS sequence"/>
</dbReference>
<evidence type="ECO:0008006" key="3">
    <source>
        <dbReference type="Google" id="ProtNLM"/>
    </source>
</evidence>
<dbReference type="InterPro" id="IPR013783">
    <property type="entry name" value="Ig-like_fold"/>
</dbReference>
<dbReference type="EMBL" id="WNYA01047484">
    <property type="protein sequence ID" value="KAG8536253.1"/>
    <property type="molecule type" value="Genomic_DNA"/>
</dbReference>
<accession>A0AAV6YJG9</accession>
<gene>
    <name evidence="1" type="ORF">GDO81_026804</name>
</gene>
<name>A0AAV6YJG9_ENGPU</name>
<protein>
    <recommendedName>
        <fullName evidence="3">Ig-like domain-containing protein</fullName>
    </recommendedName>
</protein>
<keyword evidence="2" id="KW-1185">Reference proteome</keyword>
<reference evidence="1" key="1">
    <citation type="thesis" date="2020" institute="ProQuest LLC" country="789 East Eisenhower Parkway, Ann Arbor, MI, USA">
        <title>Comparative Genomics and Chromosome Evolution.</title>
        <authorList>
            <person name="Mudd A.B."/>
        </authorList>
    </citation>
    <scope>NUCLEOTIDE SEQUENCE</scope>
    <source>
        <strain evidence="1">237g6f4</strain>
        <tissue evidence="1">Blood</tissue>
    </source>
</reference>
<organism evidence="1 2">
    <name type="scientific">Engystomops pustulosus</name>
    <name type="common">Tungara frog</name>
    <name type="synonym">Physalaemus pustulosus</name>
    <dbReference type="NCBI Taxonomy" id="76066"/>
    <lineage>
        <taxon>Eukaryota</taxon>
        <taxon>Metazoa</taxon>
        <taxon>Chordata</taxon>
        <taxon>Craniata</taxon>
        <taxon>Vertebrata</taxon>
        <taxon>Euteleostomi</taxon>
        <taxon>Amphibia</taxon>
        <taxon>Batrachia</taxon>
        <taxon>Anura</taxon>
        <taxon>Neobatrachia</taxon>
        <taxon>Hyloidea</taxon>
        <taxon>Leptodactylidae</taxon>
        <taxon>Leiuperinae</taxon>
        <taxon>Engystomops</taxon>
    </lineage>
</organism>
<comment type="caution">
    <text evidence="1">The sequence shown here is derived from an EMBL/GenBank/DDBJ whole genome shotgun (WGS) entry which is preliminary data.</text>
</comment>
<evidence type="ECO:0000313" key="1">
    <source>
        <dbReference type="EMBL" id="KAG8536253.1"/>
    </source>
</evidence>
<sequence length="168" mass="18048">PLSVPIITTSCQSDGSARVACEVENENNATYSWIVNGEIRHGLIVPNITLNASAFTSGAVNVSCSAKNSYIQEHSNDTYVFCEAPLSDPVMKASCLSNGSAVVTCWVVRGSAPTFLLTVNGEEIDPPYNRSSPWGFNYTLSTKGPWNISCSVEKFMKSVTNTTSHSCP</sequence>
<dbReference type="AlphaFoldDB" id="A0AAV6YJG9"/>
<proteinExistence type="predicted"/>
<evidence type="ECO:0000313" key="2">
    <source>
        <dbReference type="Proteomes" id="UP000824782"/>
    </source>
</evidence>